<proteinExistence type="predicted"/>
<protein>
    <submittedName>
        <fullName evidence="1">Uncharacterized protein</fullName>
    </submittedName>
</protein>
<accession>A0ACB9BHP1</accession>
<sequence>MFYLSFLFSKALNRFQREDPTFRVGLDPESGQTIISGMGELHLEVYVERIKREYKVDATVGKPRVNFRETITQHAEFDYLYKKQSGGQGQYGRVVGYMEPLPAGSETKFEFENMIIGQPIPSNFIPHIEKGFREAANSGSLIGFPVENIRVVMTDGASYNNQIMLTRFFLQKYRLYLKRIGHQANMVVAFGGSKDASSYMRMSSIEGLGDFRTLTCSGRLPNAAYVPSSMNVCCDILCLAQQKKPKKFQSTMV</sequence>
<reference evidence="2" key="1">
    <citation type="journal article" date="2022" name="Mol. Ecol. Resour.">
        <title>The genomes of chicory, endive, great burdock and yacon provide insights into Asteraceae palaeo-polyploidization history and plant inulin production.</title>
        <authorList>
            <person name="Fan W."/>
            <person name="Wang S."/>
            <person name="Wang H."/>
            <person name="Wang A."/>
            <person name="Jiang F."/>
            <person name="Liu H."/>
            <person name="Zhao H."/>
            <person name="Xu D."/>
            <person name="Zhang Y."/>
        </authorList>
    </citation>
    <scope>NUCLEOTIDE SEQUENCE [LARGE SCALE GENOMIC DNA]</scope>
    <source>
        <strain evidence="2">cv. Punajuju</strain>
    </source>
</reference>
<evidence type="ECO:0000313" key="2">
    <source>
        <dbReference type="Proteomes" id="UP001055811"/>
    </source>
</evidence>
<comment type="caution">
    <text evidence="1">The sequence shown here is derived from an EMBL/GenBank/DDBJ whole genome shotgun (WGS) entry which is preliminary data.</text>
</comment>
<name>A0ACB9BHP1_CICIN</name>
<reference evidence="1 2" key="2">
    <citation type="journal article" date="2022" name="Mol. Ecol. Resour.">
        <title>The genomes of chicory, endive, great burdock and yacon provide insights into Asteraceae paleo-polyploidization history and plant inulin production.</title>
        <authorList>
            <person name="Fan W."/>
            <person name="Wang S."/>
            <person name="Wang H."/>
            <person name="Wang A."/>
            <person name="Jiang F."/>
            <person name="Liu H."/>
            <person name="Zhao H."/>
            <person name="Xu D."/>
            <person name="Zhang Y."/>
        </authorList>
    </citation>
    <scope>NUCLEOTIDE SEQUENCE [LARGE SCALE GENOMIC DNA]</scope>
    <source>
        <strain evidence="2">cv. Punajuju</strain>
        <tissue evidence="1">Leaves</tissue>
    </source>
</reference>
<dbReference type="EMBL" id="CM042014">
    <property type="protein sequence ID" value="KAI3721485.1"/>
    <property type="molecule type" value="Genomic_DNA"/>
</dbReference>
<organism evidence="1 2">
    <name type="scientific">Cichorium intybus</name>
    <name type="common">Chicory</name>
    <dbReference type="NCBI Taxonomy" id="13427"/>
    <lineage>
        <taxon>Eukaryota</taxon>
        <taxon>Viridiplantae</taxon>
        <taxon>Streptophyta</taxon>
        <taxon>Embryophyta</taxon>
        <taxon>Tracheophyta</taxon>
        <taxon>Spermatophyta</taxon>
        <taxon>Magnoliopsida</taxon>
        <taxon>eudicotyledons</taxon>
        <taxon>Gunneridae</taxon>
        <taxon>Pentapetalae</taxon>
        <taxon>asterids</taxon>
        <taxon>campanulids</taxon>
        <taxon>Asterales</taxon>
        <taxon>Asteraceae</taxon>
        <taxon>Cichorioideae</taxon>
        <taxon>Cichorieae</taxon>
        <taxon>Cichoriinae</taxon>
        <taxon>Cichorium</taxon>
    </lineage>
</organism>
<gene>
    <name evidence="1" type="ORF">L2E82_32498</name>
</gene>
<evidence type="ECO:0000313" key="1">
    <source>
        <dbReference type="EMBL" id="KAI3721485.1"/>
    </source>
</evidence>
<keyword evidence="2" id="KW-1185">Reference proteome</keyword>
<dbReference type="Proteomes" id="UP001055811">
    <property type="component" value="Linkage Group LG06"/>
</dbReference>